<sequence length="74" mass="8301">MKLNNGAASLQLPLDYEADDRGTKKHHVLPHSGRFLVVKDFDIVRRVYTVVDDCRTEKFAKMRADALNSGAVKA</sequence>
<gene>
    <name evidence="1" type="ORF">UFOVP580_45</name>
</gene>
<dbReference type="EMBL" id="LR796832">
    <property type="protein sequence ID" value="CAB4168793.1"/>
    <property type="molecule type" value="Genomic_DNA"/>
</dbReference>
<protein>
    <submittedName>
        <fullName evidence="1">Uncharacterized protein</fullName>
    </submittedName>
</protein>
<organism evidence="1">
    <name type="scientific">uncultured Caudovirales phage</name>
    <dbReference type="NCBI Taxonomy" id="2100421"/>
    <lineage>
        <taxon>Viruses</taxon>
        <taxon>Duplodnaviria</taxon>
        <taxon>Heunggongvirae</taxon>
        <taxon>Uroviricota</taxon>
        <taxon>Caudoviricetes</taxon>
        <taxon>Peduoviridae</taxon>
        <taxon>Maltschvirus</taxon>
        <taxon>Maltschvirus maltsch</taxon>
    </lineage>
</organism>
<accession>A0A6J5PBD7</accession>
<proteinExistence type="predicted"/>
<reference evidence="1" key="1">
    <citation type="submission" date="2020-04" db="EMBL/GenBank/DDBJ databases">
        <authorList>
            <person name="Chiriac C."/>
            <person name="Salcher M."/>
            <person name="Ghai R."/>
            <person name="Kavagutti S V."/>
        </authorList>
    </citation>
    <scope>NUCLEOTIDE SEQUENCE</scope>
</reference>
<name>A0A6J5PBD7_9CAUD</name>
<evidence type="ECO:0000313" key="1">
    <source>
        <dbReference type="EMBL" id="CAB4168793.1"/>
    </source>
</evidence>